<keyword evidence="1" id="KW-0812">Transmembrane</keyword>
<keyword evidence="1" id="KW-1133">Transmembrane helix</keyword>
<dbReference type="STRING" id="290052.ASU35_11035"/>
<feature type="transmembrane region" description="Helical" evidence="1">
    <location>
        <begin position="29"/>
        <end position="46"/>
    </location>
</feature>
<organism evidence="3 4">
    <name type="scientific">Acetivibrio ethanolgignens</name>
    <dbReference type="NCBI Taxonomy" id="290052"/>
    <lineage>
        <taxon>Bacteria</taxon>
        <taxon>Bacillati</taxon>
        <taxon>Bacillota</taxon>
        <taxon>Clostridia</taxon>
        <taxon>Eubacteriales</taxon>
        <taxon>Oscillospiraceae</taxon>
        <taxon>Acetivibrio</taxon>
    </lineage>
</organism>
<dbReference type="RefSeq" id="WP_058352866.1">
    <property type="nucleotide sequence ID" value="NZ_CABMMD010000157.1"/>
</dbReference>
<proteinExistence type="predicted"/>
<name>A0A0V8QEA0_9FIRM</name>
<feature type="transmembrane region" description="Helical" evidence="1">
    <location>
        <begin position="52"/>
        <end position="71"/>
    </location>
</feature>
<dbReference type="Proteomes" id="UP000054874">
    <property type="component" value="Unassembled WGS sequence"/>
</dbReference>
<evidence type="ECO:0000256" key="1">
    <source>
        <dbReference type="SAM" id="Phobius"/>
    </source>
</evidence>
<dbReference type="Pfam" id="PF14317">
    <property type="entry name" value="YcxB"/>
    <property type="match status" value="1"/>
</dbReference>
<evidence type="ECO:0000259" key="2">
    <source>
        <dbReference type="Pfam" id="PF14317"/>
    </source>
</evidence>
<keyword evidence="4" id="KW-1185">Reference proteome</keyword>
<comment type="caution">
    <text evidence="3">The sequence shown here is derived from an EMBL/GenBank/DDBJ whole genome shotgun (WGS) entry which is preliminary data.</text>
</comment>
<accession>A0A0V8QEA0</accession>
<sequence length="189" mass="22321">MDYIVQIRRDTRLLKAFIKFTNRVRHPRVTVYMITIGATLLALPFVNHEIETVGVVICYVLGILMLIMGLFRHYISLYLMKNNPQTRVDEEFIYQFGNAEIQVENRGITQSLGSYKKIYRLWEDEKHFYIGMNEDDLLVLPKKAFKAGNAGTFRDYVLERSKAGYTWQPTRMDHIIKNNVLQFKMKMEQ</sequence>
<dbReference type="AlphaFoldDB" id="A0A0V8QEA0"/>
<dbReference type="InterPro" id="IPR025588">
    <property type="entry name" value="YcxB-like_C"/>
</dbReference>
<dbReference type="OrthoDB" id="1983321at2"/>
<keyword evidence="1" id="KW-0472">Membrane</keyword>
<evidence type="ECO:0000313" key="3">
    <source>
        <dbReference type="EMBL" id="KSV58882.1"/>
    </source>
</evidence>
<gene>
    <name evidence="3" type="ORF">ASU35_11035</name>
</gene>
<feature type="domain" description="YcxB-like C-terminal" evidence="2">
    <location>
        <begin position="96"/>
        <end position="155"/>
    </location>
</feature>
<protein>
    <recommendedName>
        <fullName evidence="2">YcxB-like C-terminal domain-containing protein</fullName>
    </recommendedName>
</protein>
<dbReference type="EMBL" id="LNAM01000157">
    <property type="protein sequence ID" value="KSV58882.1"/>
    <property type="molecule type" value="Genomic_DNA"/>
</dbReference>
<reference evidence="3 4" key="1">
    <citation type="submission" date="2015-11" db="EMBL/GenBank/DDBJ databases">
        <title>Butyribacter intestini gen. nov., sp. nov., a butyric acid-producing bacterium of the family Lachnospiraceae isolated from the human faeces.</title>
        <authorList>
            <person name="Zou Y."/>
            <person name="Xue W."/>
            <person name="Luo G."/>
            <person name="Lv M."/>
        </authorList>
    </citation>
    <scope>NUCLEOTIDE SEQUENCE [LARGE SCALE GENOMIC DNA]</scope>
    <source>
        <strain evidence="3 4">ACET-33324</strain>
    </source>
</reference>
<evidence type="ECO:0000313" key="4">
    <source>
        <dbReference type="Proteomes" id="UP000054874"/>
    </source>
</evidence>